<evidence type="ECO:0000313" key="3">
    <source>
        <dbReference type="EMBL" id="AKT38082.1"/>
    </source>
</evidence>
<dbReference type="KEGG" id="ccro:CMC5_022240"/>
<reference evidence="3 4" key="1">
    <citation type="submission" date="2015-07" db="EMBL/GenBank/DDBJ databases">
        <title>Genome analysis of myxobacterium Chondromyces crocatus Cm c5 reveals a high potential for natural compound synthesis and the genetic basis for the loss of fruiting body formation.</title>
        <authorList>
            <person name="Zaburannyi N."/>
            <person name="Bunk B."/>
            <person name="Maier J."/>
            <person name="Overmann J."/>
            <person name="Mueller R."/>
        </authorList>
    </citation>
    <scope>NUCLEOTIDE SEQUENCE [LARGE SCALE GENOMIC DNA]</scope>
    <source>
        <strain evidence="3 4">Cm c5</strain>
    </source>
</reference>
<feature type="region of interest" description="Disordered" evidence="1">
    <location>
        <begin position="111"/>
        <end position="144"/>
    </location>
</feature>
<feature type="transmembrane region" description="Helical" evidence="2">
    <location>
        <begin position="176"/>
        <end position="196"/>
    </location>
</feature>
<evidence type="ECO:0000313" key="4">
    <source>
        <dbReference type="Proteomes" id="UP000067626"/>
    </source>
</evidence>
<organism evidence="3 4">
    <name type="scientific">Chondromyces crocatus</name>
    <dbReference type="NCBI Taxonomy" id="52"/>
    <lineage>
        <taxon>Bacteria</taxon>
        <taxon>Pseudomonadati</taxon>
        <taxon>Myxococcota</taxon>
        <taxon>Polyangia</taxon>
        <taxon>Polyangiales</taxon>
        <taxon>Polyangiaceae</taxon>
        <taxon>Chondromyces</taxon>
    </lineage>
</organism>
<keyword evidence="2" id="KW-0472">Membrane</keyword>
<gene>
    <name evidence="3" type="ORF">CMC5_022240</name>
</gene>
<feature type="region of interest" description="Disordered" evidence="1">
    <location>
        <begin position="40"/>
        <end position="74"/>
    </location>
</feature>
<keyword evidence="2" id="KW-1133">Transmembrane helix</keyword>
<feature type="compositionally biased region" description="Low complexity" evidence="1">
    <location>
        <begin position="376"/>
        <end position="389"/>
    </location>
</feature>
<protein>
    <submittedName>
        <fullName evidence="3">Uncharacterized protein</fullName>
    </submittedName>
</protein>
<sequence length="435" mass="44524">MDVICTVCGSVSQVSVEVWAASQTTPDMAFACVDCGKADATPSPETPLNREAIRPPPPPTPPPRRPSQPAEFDEGDTIDDLRLLMKKSLAAVVTNRVERTKTLPSASAHLVATSWPPPQPGASSVATGVELEPSRPTPVSPEDPDIEATASVRHMIQVCDTLVPVHVRQPLLPRRAWAALVAFGACTAALGAAAGFHAGATSRPLVLAPMTAPPTAVMMPEALAQNHAPPRPTARGQAPISRPPPLPDAEESVYDLETPLPAEPTPTAASLQPPITPSRPEPPKGGVLAQVVHDADMAPDASSEPLATASVALAEQRRPAPAESVAAAPTPQAQAPRPAPRRVSEQALNDAIWEAVAASPPAQPKPMSAPHAVARTSTPTWLSTLSSPPATSPPAPVSASPPPAASSPAPVSASPPPVTTPAPASVSASSPYGDG</sequence>
<dbReference type="EMBL" id="CP012159">
    <property type="protein sequence ID" value="AKT38082.1"/>
    <property type="molecule type" value="Genomic_DNA"/>
</dbReference>
<dbReference type="AlphaFoldDB" id="A0A0K1EBP3"/>
<name>A0A0K1EBP3_CHOCO</name>
<feature type="compositionally biased region" description="Pro residues" evidence="1">
    <location>
        <begin position="54"/>
        <end position="66"/>
    </location>
</feature>
<feature type="compositionally biased region" description="Low complexity" evidence="1">
    <location>
        <begin position="256"/>
        <end position="269"/>
    </location>
</feature>
<feature type="compositionally biased region" description="Low complexity" evidence="1">
    <location>
        <begin position="326"/>
        <end position="336"/>
    </location>
</feature>
<keyword evidence="2" id="KW-0812">Transmembrane</keyword>
<feature type="region of interest" description="Disordered" evidence="1">
    <location>
        <begin position="226"/>
        <end position="286"/>
    </location>
</feature>
<evidence type="ECO:0000256" key="2">
    <source>
        <dbReference type="SAM" id="Phobius"/>
    </source>
</evidence>
<dbReference type="RefSeq" id="WP_050430362.1">
    <property type="nucleotide sequence ID" value="NZ_CP012159.1"/>
</dbReference>
<feature type="compositionally biased region" description="Low complexity" evidence="1">
    <location>
        <begin position="421"/>
        <end position="435"/>
    </location>
</feature>
<evidence type="ECO:0000256" key="1">
    <source>
        <dbReference type="SAM" id="MobiDB-lite"/>
    </source>
</evidence>
<accession>A0A0K1EBP3</accession>
<dbReference type="Proteomes" id="UP000067626">
    <property type="component" value="Chromosome"/>
</dbReference>
<feature type="region of interest" description="Disordered" evidence="1">
    <location>
        <begin position="309"/>
        <end position="435"/>
    </location>
</feature>
<proteinExistence type="predicted"/>
<feature type="compositionally biased region" description="Pro residues" evidence="1">
    <location>
        <begin position="390"/>
        <end position="405"/>
    </location>
</feature>
<keyword evidence="4" id="KW-1185">Reference proteome</keyword>